<gene>
    <name evidence="1" type="ORF">METZ01_LOCUS263970</name>
</gene>
<name>A0A382JH01_9ZZZZ</name>
<proteinExistence type="predicted"/>
<feature type="non-terminal residue" evidence="1">
    <location>
        <position position="1"/>
    </location>
</feature>
<evidence type="ECO:0000313" key="1">
    <source>
        <dbReference type="EMBL" id="SVC11116.1"/>
    </source>
</evidence>
<accession>A0A382JH01</accession>
<sequence>VAFGQHFEASDAVPPPSNLPVIQRSSAFGDLDNDGDLDLFAPIDGTATIADPLPVMRRNDGESYTDITLDVGLTVTDAIYSNNAIWLDADRDGWLDLYVGSYWF</sequence>
<reference evidence="1" key="1">
    <citation type="submission" date="2018-05" db="EMBL/GenBank/DDBJ databases">
        <authorList>
            <person name="Lanie J.A."/>
            <person name="Ng W.-L."/>
            <person name="Kazmierczak K.M."/>
            <person name="Andrzejewski T.M."/>
            <person name="Davidsen T.M."/>
            <person name="Wayne K.J."/>
            <person name="Tettelin H."/>
            <person name="Glass J.I."/>
            <person name="Rusch D."/>
            <person name="Podicherti R."/>
            <person name="Tsui H.-C.T."/>
            <person name="Winkler M.E."/>
        </authorList>
    </citation>
    <scope>NUCLEOTIDE SEQUENCE</scope>
</reference>
<dbReference type="InterPro" id="IPR028994">
    <property type="entry name" value="Integrin_alpha_N"/>
</dbReference>
<organism evidence="1">
    <name type="scientific">marine metagenome</name>
    <dbReference type="NCBI Taxonomy" id="408172"/>
    <lineage>
        <taxon>unclassified sequences</taxon>
        <taxon>metagenomes</taxon>
        <taxon>ecological metagenomes</taxon>
    </lineage>
</organism>
<evidence type="ECO:0008006" key="2">
    <source>
        <dbReference type="Google" id="ProtNLM"/>
    </source>
</evidence>
<dbReference type="SUPFAM" id="SSF69318">
    <property type="entry name" value="Integrin alpha N-terminal domain"/>
    <property type="match status" value="1"/>
</dbReference>
<dbReference type="EMBL" id="UINC01074175">
    <property type="protein sequence ID" value="SVC11116.1"/>
    <property type="molecule type" value="Genomic_DNA"/>
</dbReference>
<dbReference type="AlphaFoldDB" id="A0A382JH01"/>
<feature type="non-terminal residue" evidence="1">
    <location>
        <position position="104"/>
    </location>
</feature>
<protein>
    <recommendedName>
        <fullName evidence="2">VCBS repeat-containing protein</fullName>
    </recommendedName>
</protein>